<keyword evidence="2" id="KW-1185">Reference proteome</keyword>
<dbReference type="EMBL" id="CM042031">
    <property type="protein sequence ID" value="KAI3783357.1"/>
    <property type="molecule type" value="Genomic_DNA"/>
</dbReference>
<organism evidence="1 2">
    <name type="scientific">Smallanthus sonchifolius</name>
    <dbReference type="NCBI Taxonomy" id="185202"/>
    <lineage>
        <taxon>Eukaryota</taxon>
        <taxon>Viridiplantae</taxon>
        <taxon>Streptophyta</taxon>
        <taxon>Embryophyta</taxon>
        <taxon>Tracheophyta</taxon>
        <taxon>Spermatophyta</taxon>
        <taxon>Magnoliopsida</taxon>
        <taxon>eudicotyledons</taxon>
        <taxon>Gunneridae</taxon>
        <taxon>Pentapetalae</taxon>
        <taxon>asterids</taxon>
        <taxon>campanulids</taxon>
        <taxon>Asterales</taxon>
        <taxon>Asteraceae</taxon>
        <taxon>Asteroideae</taxon>
        <taxon>Heliantheae alliance</taxon>
        <taxon>Millerieae</taxon>
        <taxon>Smallanthus</taxon>
    </lineage>
</organism>
<name>A0ACB9GKT9_9ASTR</name>
<accession>A0ACB9GKT9</accession>
<gene>
    <name evidence="1" type="ORF">L1987_42436</name>
</gene>
<proteinExistence type="predicted"/>
<evidence type="ECO:0000313" key="1">
    <source>
        <dbReference type="EMBL" id="KAI3783357.1"/>
    </source>
</evidence>
<comment type="caution">
    <text evidence="1">The sequence shown here is derived from an EMBL/GenBank/DDBJ whole genome shotgun (WGS) entry which is preliminary data.</text>
</comment>
<sequence length="92" mass="10191">MVVKTFDFSLMGASSRSCKYVLNTLIRLSYGSPDGLFLGRDWSSMDWVGAKYCPYAIINVAELASYDQVKQTILKIPGFTDNVFTHLLSGLG</sequence>
<evidence type="ECO:0000313" key="2">
    <source>
        <dbReference type="Proteomes" id="UP001056120"/>
    </source>
</evidence>
<reference evidence="1 2" key="2">
    <citation type="journal article" date="2022" name="Mol. Ecol. Resour.">
        <title>The genomes of chicory, endive, great burdock and yacon provide insights into Asteraceae paleo-polyploidization history and plant inulin production.</title>
        <authorList>
            <person name="Fan W."/>
            <person name="Wang S."/>
            <person name="Wang H."/>
            <person name="Wang A."/>
            <person name="Jiang F."/>
            <person name="Liu H."/>
            <person name="Zhao H."/>
            <person name="Xu D."/>
            <person name="Zhang Y."/>
        </authorList>
    </citation>
    <scope>NUCLEOTIDE SEQUENCE [LARGE SCALE GENOMIC DNA]</scope>
    <source>
        <strain evidence="2">cv. Yunnan</strain>
        <tissue evidence="1">Leaves</tissue>
    </source>
</reference>
<protein>
    <submittedName>
        <fullName evidence="1">Uncharacterized protein</fullName>
    </submittedName>
</protein>
<reference evidence="2" key="1">
    <citation type="journal article" date="2022" name="Mol. Ecol. Resour.">
        <title>The genomes of chicory, endive, great burdock and yacon provide insights into Asteraceae palaeo-polyploidization history and plant inulin production.</title>
        <authorList>
            <person name="Fan W."/>
            <person name="Wang S."/>
            <person name="Wang H."/>
            <person name="Wang A."/>
            <person name="Jiang F."/>
            <person name="Liu H."/>
            <person name="Zhao H."/>
            <person name="Xu D."/>
            <person name="Zhang Y."/>
        </authorList>
    </citation>
    <scope>NUCLEOTIDE SEQUENCE [LARGE SCALE GENOMIC DNA]</scope>
    <source>
        <strain evidence="2">cv. Yunnan</strain>
    </source>
</reference>
<dbReference type="Proteomes" id="UP001056120">
    <property type="component" value="Linkage Group LG14"/>
</dbReference>